<protein>
    <submittedName>
        <fullName evidence="2">CRISPR-associated protein</fullName>
    </submittedName>
</protein>
<gene>
    <name evidence="2" type="ORF">BG910_04095</name>
</gene>
<dbReference type="Pfam" id="PF13707">
    <property type="entry name" value="RloB"/>
    <property type="match status" value="1"/>
</dbReference>
<dbReference type="EMBL" id="CP022278">
    <property type="protein sequence ID" value="ASK27031.1"/>
    <property type="molecule type" value="Genomic_DNA"/>
</dbReference>
<name>A0A220S0M7_9NEIS</name>
<evidence type="ECO:0000313" key="2">
    <source>
        <dbReference type="EMBL" id="ASK27031.1"/>
    </source>
</evidence>
<feature type="region of interest" description="Disordered" evidence="1">
    <location>
        <begin position="1"/>
        <end position="22"/>
    </location>
</feature>
<accession>A0A220S0M7</accession>
<dbReference type="KEGG" id="nei:BG910_04095"/>
<dbReference type="Proteomes" id="UP000198238">
    <property type="component" value="Chromosome"/>
</dbReference>
<keyword evidence="3" id="KW-1185">Reference proteome</keyword>
<dbReference type="RefSeq" id="WP_089035749.1">
    <property type="nucleotide sequence ID" value="NZ_CP022278.1"/>
</dbReference>
<dbReference type="AlphaFoldDB" id="A0A220S0M7"/>
<organism evidence="2 3">
    <name type="scientific">Neisseria chenwenguii</name>
    <dbReference type="NCBI Taxonomy" id="1853278"/>
    <lineage>
        <taxon>Bacteria</taxon>
        <taxon>Pseudomonadati</taxon>
        <taxon>Pseudomonadota</taxon>
        <taxon>Betaproteobacteria</taxon>
        <taxon>Neisseriales</taxon>
        <taxon>Neisseriaceae</taxon>
        <taxon>Neisseria</taxon>
    </lineage>
</organism>
<dbReference type="InterPro" id="IPR025591">
    <property type="entry name" value="RloB"/>
</dbReference>
<evidence type="ECO:0000313" key="3">
    <source>
        <dbReference type="Proteomes" id="UP000198238"/>
    </source>
</evidence>
<reference evidence="2 3" key="1">
    <citation type="submission" date="2017-06" db="EMBL/GenBank/DDBJ databases">
        <title>Neisseria chenwenguii sp. nov., isolated from the intestinal contents of Tibetan Plateau Pika in Yushu, Qinghai Province, China.</title>
        <authorList>
            <person name="Zhang G."/>
        </authorList>
    </citation>
    <scope>NUCLEOTIDE SEQUENCE [LARGE SCALE GENOMIC DNA]</scope>
    <source>
        <strain evidence="2 3">10023</strain>
    </source>
</reference>
<evidence type="ECO:0000256" key="1">
    <source>
        <dbReference type="SAM" id="MobiDB-lite"/>
    </source>
</evidence>
<proteinExistence type="predicted"/>
<sequence>MGSDDLFKKKRKARNTKELKRQKDRKSYKRILIVCEGEKTEPNYFIGIRSYYRLHTANIEISGDKCGSDPKSIVKYAKQRFGEEKNIGNAFDEVYCVFDKDRHTNYQEAINELKNSRDKNIFHAITSVPCFEYWLLLHFEYTTKPYSEPAEVIKHLEQYLPDYEKGKFDIFKDLSDLDKQLMHAIAYAEKALKETERENTDNPSTQVHILVKRLKNLNEQ</sequence>